<dbReference type="Pfam" id="PF00854">
    <property type="entry name" value="PTR2"/>
    <property type="match status" value="1"/>
</dbReference>
<dbReference type="InterPro" id="IPR000109">
    <property type="entry name" value="POT_fam"/>
</dbReference>
<feature type="transmembrane region" description="Helical" evidence="8">
    <location>
        <begin position="181"/>
        <end position="202"/>
    </location>
</feature>
<evidence type="ECO:0000256" key="7">
    <source>
        <dbReference type="ARBA" id="ARBA00023136"/>
    </source>
</evidence>
<accession>A0ABP7EHD4</accession>
<feature type="transmembrane region" description="Helical" evidence="8">
    <location>
        <begin position="118"/>
        <end position="140"/>
    </location>
</feature>
<dbReference type="InterPro" id="IPR050171">
    <property type="entry name" value="MFS_Transporters"/>
</dbReference>
<dbReference type="CDD" id="cd17346">
    <property type="entry name" value="MFS_DtpA_like"/>
    <property type="match status" value="1"/>
</dbReference>
<evidence type="ECO:0000313" key="10">
    <source>
        <dbReference type="EMBL" id="GAA3719309.1"/>
    </source>
</evidence>
<feature type="transmembrane region" description="Helical" evidence="8">
    <location>
        <begin position="230"/>
        <end position="248"/>
    </location>
</feature>
<dbReference type="RefSeq" id="WP_344896954.1">
    <property type="nucleotide sequence ID" value="NZ_BAAAZP010000239.1"/>
</dbReference>
<evidence type="ECO:0000313" key="11">
    <source>
        <dbReference type="Proteomes" id="UP001500902"/>
    </source>
</evidence>
<feature type="domain" description="Major facilitator superfamily (MFS) profile" evidence="9">
    <location>
        <begin position="24"/>
        <end position="480"/>
    </location>
</feature>
<comment type="caution">
    <text evidence="10">The sequence shown here is derived from an EMBL/GenBank/DDBJ whole genome shotgun (WGS) entry which is preliminary data.</text>
</comment>
<comment type="subcellular location">
    <subcellularLocation>
        <location evidence="1">Cell membrane</location>
        <topology evidence="1">Multi-pass membrane protein</topology>
    </subcellularLocation>
</comment>
<feature type="transmembrane region" description="Helical" evidence="8">
    <location>
        <begin position="152"/>
        <end position="175"/>
    </location>
</feature>
<dbReference type="PANTHER" id="PTHR23517">
    <property type="entry name" value="RESISTANCE PROTEIN MDTM, PUTATIVE-RELATED-RELATED"/>
    <property type="match status" value="1"/>
</dbReference>
<dbReference type="EMBL" id="BAAAZP010000239">
    <property type="protein sequence ID" value="GAA3719309.1"/>
    <property type="molecule type" value="Genomic_DNA"/>
</dbReference>
<evidence type="ECO:0000256" key="4">
    <source>
        <dbReference type="ARBA" id="ARBA00022475"/>
    </source>
</evidence>
<keyword evidence="6 8" id="KW-1133">Transmembrane helix</keyword>
<evidence type="ECO:0000256" key="6">
    <source>
        <dbReference type="ARBA" id="ARBA00022989"/>
    </source>
</evidence>
<feature type="transmembrane region" description="Helical" evidence="8">
    <location>
        <begin position="365"/>
        <end position="383"/>
    </location>
</feature>
<keyword evidence="5 8" id="KW-0812">Transmembrane</keyword>
<dbReference type="PROSITE" id="PS50850">
    <property type="entry name" value="MFS"/>
    <property type="match status" value="1"/>
</dbReference>
<dbReference type="SUPFAM" id="SSF103473">
    <property type="entry name" value="MFS general substrate transporter"/>
    <property type="match status" value="1"/>
</dbReference>
<comment type="similarity">
    <text evidence="2">Belongs to the major facilitator superfamily. Proton-dependent oligopeptide transporter (POT/PTR) (TC 2.A.17) family.</text>
</comment>
<organism evidence="10 11">
    <name type="scientific">Nonomuraea antimicrobica</name>
    <dbReference type="NCBI Taxonomy" id="561173"/>
    <lineage>
        <taxon>Bacteria</taxon>
        <taxon>Bacillati</taxon>
        <taxon>Actinomycetota</taxon>
        <taxon>Actinomycetes</taxon>
        <taxon>Streptosporangiales</taxon>
        <taxon>Streptosporangiaceae</taxon>
        <taxon>Nonomuraea</taxon>
    </lineage>
</organism>
<evidence type="ECO:0000256" key="8">
    <source>
        <dbReference type="SAM" id="Phobius"/>
    </source>
</evidence>
<feature type="transmembrane region" description="Helical" evidence="8">
    <location>
        <begin position="21"/>
        <end position="47"/>
    </location>
</feature>
<evidence type="ECO:0000256" key="5">
    <source>
        <dbReference type="ARBA" id="ARBA00022692"/>
    </source>
</evidence>
<evidence type="ECO:0000256" key="3">
    <source>
        <dbReference type="ARBA" id="ARBA00022448"/>
    </source>
</evidence>
<feature type="transmembrane region" description="Helical" evidence="8">
    <location>
        <begin position="335"/>
        <end position="353"/>
    </location>
</feature>
<name>A0ABP7EHD4_9ACTN</name>
<dbReference type="PROSITE" id="PS01022">
    <property type="entry name" value="PTR2_1"/>
    <property type="match status" value="1"/>
</dbReference>
<proteinExistence type="inferred from homology"/>
<keyword evidence="4" id="KW-1003">Cell membrane</keyword>
<evidence type="ECO:0000256" key="1">
    <source>
        <dbReference type="ARBA" id="ARBA00004651"/>
    </source>
</evidence>
<feature type="transmembrane region" description="Helical" evidence="8">
    <location>
        <begin position="254"/>
        <end position="270"/>
    </location>
</feature>
<evidence type="ECO:0000259" key="9">
    <source>
        <dbReference type="PROSITE" id="PS50850"/>
    </source>
</evidence>
<reference evidence="11" key="1">
    <citation type="journal article" date="2019" name="Int. J. Syst. Evol. Microbiol.">
        <title>The Global Catalogue of Microorganisms (GCM) 10K type strain sequencing project: providing services to taxonomists for standard genome sequencing and annotation.</title>
        <authorList>
            <consortium name="The Broad Institute Genomics Platform"/>
            <consortium name="The Broad Institute Genome Sequencing Center for Infectious Disease"/>
            <person name="Wu L."/>
            <person name="Ma J."/>
        </authorList>
    </citation>
    <scope>NUCLEOTIDE SEQUENCE [LARGE SCALE GENOMIC DNA]</scope>
    <source>
        <strain evidence="11">JCM 16904</strain>
    </source>
</reference>
<dbReference type="InterPro" id="IPR036259">
    <property type="entry name" value="MFS_trans_sf"/>
</dbReference>
<sequence length="493" mass="52754">MTSQTETAEAPRRTFLGWPRWFGTLFVVDMWERFSFYGMLAILYLYLVAPAERGGLGMAPDTASALFGIYMAMVFMAALPGGWVADRLLGARRAVFAGGVLIALGHLCLAIPMDGALYPGLGLIIAGTGLVKPSMAAMIGEMYPGRPEKREAVFSIFYMSIQVSALFAPLLTGYAAERVDWHLGFGIAAVGMFAGLIQYGVGLRNFGDVGLRPVNPATPEERARVLRGTALWGGVPLLLVVAGVAFGALTLDRVLMLIGLVLLVAPVVYFRRLLRRPGVEAEDRPRLRAFLWMLLASSVFWLMFAQGPALLNLFALESVDRDVAGFEVPASWFQSAQPLFLLLLAPLFALLWTRLGARVGTPPKFSAGLLAGGVSFAVMAFAASQAESGLVSPFWLLLVYLLIVCGELTVGPVGLSLAAEVAPRGHTSQVLGLFWMFAAIGAALGGRLAELTNVLPLPVYYLVLALLGVCTALALAAGAKSLGRRLQATSRRT</sequence>
<feature type="transmembrane region" description="Helical" evidence="8">
    <location>
        <begin position="290"/>
        <end position="315"/>
    </location>
</feature>
<dbReference type="InterPro" id="IPR018456">
    <property type="entry name" value="PTR2_symporter_CS"/>
</dbReference>
<gene>
    <name evidence="10" type="ORF">GCM10022224_101470</name>
</gene>
<dbReference type="Gene3D" id="1.20.1250.20">
    <property type="entry name" value="MFS general substrate transporter like domains"/>
    <property type="match status" value="1"/>
</dbReference>
<keyword evidence="3" id="KW-0813">Transport</keyword>
<dbReference type="Proteomes" id="UP001500902">
    <property type="component" value="Unassembled WGS sequence"/>
</dbReference>
<feature type="transmembrane region" description="Helical" evidence="8">
    <location>
        <begin position="395"/>
        <end position="418"/>
    </location>
</feature>
<feature type="transmembrane region" description="Helical" evidence="8">
    <location>
        <begin position="67"/>
        <end position="85"/>
    </location>
</feature>
<evidence type="ECO:0000256" key="2">
    <source>
        <dbReference type="ARBA" id="ARBA00005982"/>
    </source>
</evidence>
<dbReference type="InterPro" id="IPR020846">
    <property type="entry name" value="MFS_dom"/>
</dbReference>
<keyword evidence="7 8" id="KW-0472">Membrane</keyword>
<dbReference type="InterPro" id="IPR005279">
    <property type="entry name" value="Dipep/tripep_permease"/>
</dbReference>
<dbReference type="PANTHER" id="PTHR23517:SF15">
    <property type="entry name" value="PROTON-DEPENDENT OLIGOPEPTIDE FAMILY TRANSPORT PROTEIN"/>
    <property type="match status" value="1"/>
</dbReference>
<feature type="transmembrane region" description="Helical" evidence="8">
    <location>
        <begin position="430"/>
        <end position="448"/>
    </location>
</feature>
<feature type="transmembrane region" description="Helical" evidence="8">
    <location>
        <begin position="94"/>
        <end position="112"/>
    </location>
</feature>
<dbReference type="NCBIfam" id="TIGR00924">
    <property type="entry name" value="yjdL_sub1_fam"/>
    <property type="match status" value="1"/>
</dbReference>
<keyword evidence="11" id="KW-1185">Reference proteome</keyword>
<protein>
    <submittedName>
        <fullName evidence="10">Oligopeptide:H+ symporter</fullName>
    </submittedName>
</protein>
<feature type="transmembrane region" description="Helical" evidence="8">
    <location>
        <begin position="460"/>
        <end position="482"/>
    </location>
</feature>